<dbReference type="Pfam" id="PF14490">
    <property type="entry name" value="HHH_RecD2"/>
    <property type="match status" value="1"/>
</dbReference>
<dbReference type="InterPro" id="IPR027785">
    <property type="entry name" value="UvrD-like_helicase_C"/>
</dbReference>
<dbReference type="GO" id="GO:0005524">
    <property type="term" value="F:ATP binding"/>
    <property type="evidence" value="ECO:0007669"/>
    <property type="project" value="UniProtKB-UniRule"/>
</dbReference>
<feature type="region of interest" description="Disordered" evidence="4">
    <location>
        <begin position="735"/>
        <end position="761"/>
    </location>
</feature>
<evidence type="ECO:0000313" key="8">
    <source>
        <dbReference type="Proteomes" id="UP000327236"/>
    </source>
</evidence>
<sequence length="790" mass="88334">MVEFTGRLSGIIFENSEDMFKILDVEIVGELAGYDQEDIKVTGSFGDVSINSEYQFSGELIVHKRFGLQFKAESYHQVMPHEEGSLTKYLSGDKFPGIGRKTAQTIIDKLGLNALQVLKENPNKLEELALTQKQKDSLLSGLNSMDSYAEISLKLSQYGLRKNVINRVYHLYHGDSIEKLEKDPYALINEVSGYGFKQADYIGEQLRISFTDSRRIKGGIYQVLLNNLQEQGNTFVELKFLLTEVSELTEIPQFDSIAEAVNDLQRAEKVVVKDDVISLQNIFETEQTIAQNLARINDNKCESFSDEKLSQIIKECEKHLKIEYDETQKSAIKKALNHPLSLLTGGPGTGKTTIINGILYCLRRLEDIPAASLYSEDPPFILAAPTGRAAKRMSETTGVEAKTIHRLLGLGINSSNSDEEVELNQINGEILIIDEMSMVDMFLFKQLLSSIVGTKRVVFVGDKDQLPSVGPGNVFGDMITASAFPITKLTTIHRQGDDSSIITLAHSINEDQNTNLLFQKTKNYSFIPCPPAQVGRAIEQIVNYAIKKGFAKDDIQVLSAMYHGTSGITNLNNLLQKILNPKDENSKFVESHDEKFMIGDRVLQLQNNPEKDIYNGQIGKIIGINENKSDEILVCNFDDREVKFSRKDLLDLTRAYAITIHKSQGSEFPLVILVLTMQNFVMLRRNLLYTAVTRAAKNLVLVGEQKAFLMAVNTPGNNRKTGLAKKIISLMPKLEQNKHKPDSNAKDINAKSDTEETENNGEKILTKEAIYSGQIDPMIGMQGIKLKKLD</sequence>
<dbReference type="CDD" id="cd17933">
    <property type="entry name" value="DEXSc_RecD-like"/>
    <property type="match status" value="1"/>
</dbReference>
<dbReference type="EMBL" id="VYWW01000015">
    <property type="protein sequence ID" value="KAA9322867.1"/>
    <property type="molecule type" value="Genomic_DNA"/>
</dbReference>
<evidence type="ECO:0000313" key="6">
    <source>
        <dbReference type="EMBL" id="KAA9322867.1"/>
    </source>
</evidence>
<dbReference type="GO" id="GO:0043139">
    <property type="term" value="F:5'-3' DNA helicase activity"/>
    <property type="evidence" value="ECO:0007669"/>
    <property type="project" value="UniProtKB-UniRule"/>
</dbReference>
<gene>
    <name evidence="3" type="primary">recD2</name>
    <name evidence="7" type="ORF">AAC431_01360</name>
    <name evidence="6" type="ORF">F6H94_04455</name>
</gene>
<proteinExistence type="inferred from homology"/>
<reference evidence="6 8" key="1">
    <citation type="submission" date="2019-09" db="EMBL/GenBank/DDBJ databases">
        <title>Draft genome sequence assemblies of isolates from the urinary tract.</title>
        <authorList>
            <person name="Mores C.R."/>
            <person name="Putonti C."/>
            <person name="Wolfe A.J."/>
        </authorList>
    </citation>
    <scope>NUCLEOTIDE SEQUENCE [LARGE SCALE GENOMIC DNA]</scope>
    <source>
        <strain evidence="6 8">UMB246</strain>
    </source>
</reference>
<dbReference type="GO" id="GO:0006310">
    <property type="term" value="P:DNA recombination"/>
    <property type="evidence" value="ECO:0007669"/>
    <property type="project" value="InterPro"/>
</dbReference>
<dbReference type="InterPro" id="IPR041451">
    <property type="entry name" value="RecD2_SH13"/>
</dbReference>
<dbReference type="GeneID" id="31743218"/>
<dbReference type="Gene3D" id="2.30.30.940">
    <property type="match status" value="1"/>
</dbReference>
<evidence type="ECO:0000313" key="7">
    <source>
        <dbReference type="EMBL" id="MEL0564574.1"/>
    </source>
</evidence>
<dbReference type="GO" id="GO:0009338">
    <property type="term" value="C:exodeoxyribonuclease V complex"/>
    <property type="evidence" value="ECO:0007669"/>
    <property type="project" value="TreeGrafter"/>
</dbReference>
<comment type="caution">
    <text evidence="6">The sequence shown here is derived from an EMBL/GenBank/DDBJ whole genome shotgun (WGS) entry which is preliminary data.</text>
</comment>
<comment type="catalytic activity">
    <reaction evidence="3">
        <text>ATP + H2O = ADP + phosphate + H(+)</text>
        <dbReference type="Rhea" id="RHEA:13065"/>
        <dbReference type="ChEBI" id="CHEBI:15377"/>
        <dbReference type="ChEBI" id="CHEBI:15378"/>
        <dbReference type="ChEBI" id="CHEBI:30616"/>
        <dbReference type="ChEBI" id="CHEBI:43474"/>
        <dbReference type="ChEBI" id="CHEBI:456216"/>
        <dbReference type="EC" id="5.6.2.3"/>
    </reaction>
</comment>
<dbReference type="KEGG" id="lje:BUE77_05755"/>
<keyword evidence="1 3" id="KW-0547">Nucleotide-binding</keyword>
<protein>
    <recommendedName>
        <fullName evidence="3">ATP-dependent RecD2 DNA helicase</fullName>
        <ecNumber evidence="3">5.6.2.3</ecNumber>
    </recommendedName>
    <alternativeName>
        <fullName evidence="3">DNA 5'-3' helicase subunit RecD2</fullName>
    </alternativeName>
</protein>
<dbReference type="SMART" id="SM00382">
    <property type="entry name" value="AAA"/>
    <property type="match status" value="1"/>
</dbReference>
<dbReference type="Pfam" id="PF13245">
    <property type="entry name" value="AAA_19"/>
    <property type="match status" value="1"/>
</dbReference>
<comment type="similarity">
    <text evidence="3">Belongs to the RecD family. RecD2 subfamily.</text>
</comment>
<dbReference type="GO" id="GO:0016787">
    <property type="term" value="F:hydrolase activity"/>
    <property type="evidence" value="ECO:0007669"/>
    <property type="project" value="UniProtKB-KW"/>
</dbReference>
<dbReference type="InterPro" id="IPR003593">
    <property type="entry name" value="AAA+_ATPase"/>
</dbReference>
<comment type="function">
    <text evidence="3">DNA-dependent ATPase and ATP-dependent 5'-3' DNA helicase. Has no activity on blunt DNA or DNA with 3'-overhangs, requires at least 10 bases of 5'-ssDNA for helicase activity.</text>
</comment>
<reference evidence="7 9" key="2">
    <citation type="submission" date="2024-04" db="EMBL/GenBank/DDBJ databases">
        <title>Three lactobacilli isolated from voided urine samples from females with type 2 diabetes.</title>
        <authorList>
            <person name="Kula A."/>
            <person name="Stegman N."/>
            <person name="Putonti C."/>
        </authorList>
    </citation>
    <scope>NUCLEOTIDE SEQUENCE [LARGE SCALE GENOMIC DNA]</scope>
    <source>
        <strain evidence="7 9">1855</strain>
    </source>
</reference>
<dbReference type="InterPro" id="IPR050534">
    <property type="entry name" value="Coronavir_polyprotein_1ab"/>
</dbReference>
<evidence type="ECO:0000256" key="4">
    <source>
        <dbReference type="SAM" id="MobiDB-lite"/>
    </source>
</evidence>
<organism evidence="6 8">
    <name type="scientific">Lactobacillus jensenii</name>
    <dbReference type="NCBI Taxonomy" id="109790"/>
    <lineage>
        <taxon>Bacteria</taxon>
        <taxon>Bacillati</taxon>
        <taxon>Bacillota</taxon>
        <taxon>Bacilli</taxon>
        <taxon>Lactobacillales</taxon>
        <taxon>Lactobacillaceae</taxon>
        <taxon>Lactobacillus</taxon>
    </lineage>
</organism>
<accession>A0A5N1IG03</accession>
<name>A0A5N1IG03_LACJE</name>
<keyword evidence="3" id="KW-0378">Hydrolase</keyword>
<dbReference type="Pfam" id="PF13538">
    <property type="entry name" value="UvrD_C_2"/>
    <property type="match status" value="1"/>
</dbReference>
<evidence type="ECO:0000256" key="1">
    <source>
        <dbReference type="ARBA" id="ARBA00022741"/>
    </source>
</evidence>
<keyword evidence="3" id="KW-0413">Isomerase</keyword>
<feature type="domain" description="AAA+ ATPase" evidence="5">
    <location>
        <begin position="337"/>
        <end position="497"/>
    </location>
</feature>
<dbReference type="Pfam" id="PF18335">
    <property type="entry name" value="SH3_13"/>
    <property type="match status" value="1"/>
</dbReference>
<dbReference type="HAMAP" id="MF_01488">
    <property type="entry name" value="RecD2"/>
    <property type="match status" value="1"/>
</dbReference>
<dbReference type="InterPro" id="IPR006345">
    <property type="entry name" value="RecD2"/>
</dbReference>
<keyword evidence="9" id="KW-1185">Reference proteome</keyword>
<dbReference type="Gene3D" id="3.40.50.300">
    <property type="entry name" value="P-loop containing nucleotide triphosphate hydrolases"/>
    <property type="match status" value="2"/>
</dbReference>
<dbReference type="EMBL" id="JBBVUL010000002">
    <property type="protein sequence ID" value="MEL0564574.1"/>
    <property type="molecule type" value="Genomic_DNA"/>
</dbReference>
<feature type="binding site" evidence="3">
    <location>
        <begin position="348"/>
        <end position="352"/>
    </location>
    <ligand>
        <name>ATP</name>
        <dbReference type="ChEBI" id="CHEBI:30616"/>
    </ligand>
</feature>
<keyword evidence="3" id="KW-0238">DNA-binding</keyword>
<evidence type="ECO:0000259" key="5">
    <source>
        <dbReference type="SMART" id="SM00382"/>
    </source>
</evidence>
<dbReference type="Proteomes" id="UP001385848">
    <property type="component" value="Unassembled WGS sequence"/>
</dbReference>
<dbReference type="PANTHER" id="PTHR43788">
    <property type="entry name" value="DNA2/NAM7 HELICASE FAMILY MEMBER"/>
    <property type="match status" value="1"/>
</dbReference>
<dbReference type="GO" id="GO:0003677">
    <property type="term" value="F:DNA binding"/>
    <property type="evidence" value="ECO:0007669"/>
    <property type="project" value="UniProtKB-UniRule"/>
</dbReference>
<evidence type="ECO:0000313" key="9">
    <source>
        <dbReference type="Proteomes" id="UP001385848"/>
    </source>
</evidence>
<dbReference type="RefSeq" id="WP_006584541.1">
    <property type="nucleotide sequence ID" value="NZ_CATOUV010000001.1"/>
</dbReference>
<dbReference type="Pfam" id="PF23139">
    <property type="entry name" value="OB_YrrC"/>
    <property type="match status" value="1"/>
</dbReference>
<dbReference type="AlphaFoldDB" id="A0A5N1IG03"/>
<dbReference type="OrthoDB" id="9803432at2"/>
<dbReference type="EC" id="5.6.2.3" evidence="3"/>
<evidence type="ECO:0000256" key="2">
    <source>
        <dbReference type="ARBA" id="ARBA00022840"/>
    </source>
</evidence>
<dbReference type="CDD" id="cd18809">
    <property type="entry name" value="SF1_C_RecD"/>
    <property type="match status" value="1"/>
</dbReference>
<keyword evidence="2 3" id="KW-0067">ATP-binding</keyword>
<dbReference type="NCBIfam" id="TIGR01448">
    <property type="entry name" value="recD_rel"/>
    <property type="match status" value="1"/>
</dbReference>
<evidence type="ECO:0000256" key="3">
    <source>
        <dbReference type="HAMAP-Rule" id="MF_01488"/>
    </source>
</evidence>
<dbReference type="InterPro" id="IPR055446">
    <property type="entry name" value="RecD2_N_OB"/>
</dbReference>
<dbReference type="Proteomes" id="UP000327236">
    <property type="component" value="Unassembled WGS sequence"/>
</dbReference>
<dbReference type="InterPro" id="IPR027417">
    <property type="entry name" value="P-loop_NTPase"/>
</dbReference>
<dbReference type="SUPFAM" id="SSF52540">
    <property type="entry name" value="P-loop containing nucleoside triphosphate hydrolases"/>
    <property type="match status" value="2"/>
</dbReference>
<dbReference type="InterPro" id="IPR029493">
    <property type="entry name" value="RecD2-like_HHH"/>
</dbReference>
<dbReference type="Gene3D" id="1.10.10.2220">
    <property type="match status" value="1"/>
</dbReference>
<keyword evidence="3 6" id="KW-0347">Helicase</keyword>
<dbReference type="PANTHER" id="PTHR43788:SF6">
    <property type="entry name" value="DNA HELICASE B"/>
    <property type="match status" value="1"/>
</dbReference>
<dbReference type="GO" id="GO:0017116">
    <property type="term" value="F:single-stranded DNA helicase activity"/>
    <property type="evidence" value="ECO:0007669"/>
    <property type="project" value="TreeGrafter"/>
</dbReference>